<keyword evidence="11" id="KW-1185">Reference proteome</keyword>
<keyword evidence="5" id="KW-0067">ATP-binding</keyword>
<evidence type="ECO:0000256" key="4">
    <source>
        <dbReference type="ARBA" id="ARBA00022777"/>
    </source>
</evidence>
<dbReference type="InterPro" id="IPR042213">
    <property type="entry name" value="NBD_C_sf"/>
</dbReference>
<evidence type="ECO:0000256" key="3">
    <source>
        <dbReference type="ARBA" id="ARBA00022741"/>
    </source>
</evidence>
<evidence type="ECO:0000313" key="11">
    <source>
        <dbReference type="Proteomes" id="UP001499841"/>
    </source>
</evidence>
<dbReference type="RefSeq" id="WP_345041564.1">
    <property type="nucleotide sequence ID" value="NZ_BAABBA010000011.1"/>
</dbReference>
<dbReference type="Pfam" id="PF07005">
    <property type="entry name" value="SBD_N"/>
    <property type="match status" value="1"/>
</dbReference>
<reference evidence="11" key="1">
    <citation type="journal article" date="2019" name="Int. J. Syst. Evol. Microbiol.">
        <title>The Global Catalogue of Microorganisms (GCM) 10K type strain sequencing project: providing services to taxonomists for standard genome sequencing and annotation.</title>
        <authorList>
            <consortium name="The Broad Institute Genomics Platform"/>
            <consortium name="The Broad Institute Genome Sequencing Center for Infectious Disease"/>
            <person name="Wu L."/>
            <person name="Ma J."/>
        </authorList>
    </citation>
    <scope>NUCLEOTIDE SEQUENCE [LARGE SCALE GENOMIC DNA]</scope>
    <source>
        <strain evidence="11">JCM 17459</strain>
    </source>
</reference>
<feature type="region of interest" description="Disordered" evidence="7">
    <location>
        <begin position="268"/>
        <end position="289"/>
    </location>
</feature>
<comment type="caution">
    <text evidence="10">The sequence shown here is derived from an EMBL/GenBank/DDBJ whole genome shotgun (WGS) entry which is preliminary data.</text>
</comment>
<evidence type="ECO:0000256" key="6">
    <source>
        <dbReference type="ARBA" id="ARBA00023277"/>
    </source>
</evidence>
<evidence type="ECO:0000259" key="8">
    <source>
        <dbReference type="Pfam" id="PF07005"/>
    </source>
</evidence>
<dbReference type="EMBL" id="BAABBA010000011">
    <property type="protein sequence ID" value="GAA4288092.1"/>
    <property type="molecule type" value="Genomic_DNA"/>
</dbReference>
<dbReference type="Pfam" id="PF17042">
    <property type="entry name" value="NBD_C"/>
    <property type="match status" value="1"/>
</dbReference>
<feature type="region of interest" description="Disordered" evidence="7">
    <location>
        <begin position="1"/>
        <end position="23"/>
    </location>
</feature>
<dbReference type="Proteomes" id="UP001499841">
    <property type="component" value="Unassembled WGS sequence"/>
</dbReference>
<accession>A0ABP8EVR6</accession>
<comment type="similarity">
    <text evidence="1">Belongs to the four-carbon acid sugar kinase family.</text>
</comment>
<keyword evidence="4 10" id="KW-0418">Kinase</keyword>
<evidence type="ECO:0000256" key="5">
    <source>
        <dbReference type="ARBA" id="ARBA00022840"/>
    </source>
</evidence>
<keyword evidence="3" id="KW-0547">Nucleotide-binding</keyword>
<feature type="domain" description="Four-carbon acid sugar kinase N-terminal" evidence="8">
    <location>
        <begin position="26"/>
        <end position="257"/>
    </location>
</feature>
<feature type="compositionally biased region" description="Low complexity" evidence="7">
    <location>
        <begin position="1"/>
        <end position="21"/>
    </location>
</feature>
<evidence type="ECO:0000259" key="9">
    <source>
        <dbReference type="Pfam" id="PF17042"/>
    </source>
</evidence>
<dbReference type="InterPro" id="IPR037051">
    <property type="entry name" value="4-carb_acid_sugar_kinase_N_sf"/>
</dbReference>
<feature type="domain" description="Four-carbon acid sugar kinase nucleotide binding" evidence="9">
    <location>
        <begin position="310"/>
        <end position="479"/>
    </location>
</feature>
<dbReference type="GO" id="GO:0016301">
    <property type="term" value="F:kinase activity"/>
    <property type="evidence" value="ECO:0007669"/>
    <property type="project" value="UniProtKB-KW"/>
</dbReference>
<dbReference type="InterPro" id="IPR010737">
    <property type="entry name" value="4-carb_acid_sugar_kinase_N"/>
</dbReference>
<dbReference type="InterPro" id="IPR031475">
    <property type="entry name" value="NBD_C"/>
</dbReference>
<evidence type="ECO:0000256" key="2">
    <source>
        <dbReference type="ARBA" id="ARBA00022679"/>
    </source>
</evidence>
<gene>
    <name evidence="10" type="ORF">GCM10022262_24520</name>
</gene>
<proteinExistence type="inferred from homology"/>
<dbReference type="Gene3D" id="3.40.980.20">
    <property type="entry name" value="Four-carbon acid sugar kinase, nucleotide binding domain"/>
    <property type="match status" value="1"/>
</dbReference>
<name>A0ABP8EVR6_9MICO</name>
<sequence>MTGAAPGSPAPGGDAAPGLRPSRPRLGVVADDYTGAVDVAATLREAGARVELHLGVPPPDRAWRGGDVAVVGLKTRSVEAGAAAGRSAAAAGWLLGVGASQLFQKYSSTFDSTDAGNIGPVADALCAEVRRRGGSEPAVVLFCPAVPRYGRTVYQGHLFVGDRLVSEAAGDHPLTPRTDADLVRRLARQTRVSVGLLPHQALTGGAEGARATLERLAASGVRYVVADAVDDADLAVLGEVARAHPLVTGAAGLATALLAGVLPGPAAPATSAVHRGHRSGAPPGEHLPAEHLPAEHLSAEYPPPDLPGALLAGSCTAETLEQVRRFEARWPVLRFRPSEVAAGRDVLAEARRLAADHLGGGPVGVVASAPPDVVRTEQQALGRDRAAELVERTLGEVAEALVALGVRRLVTAGGETSGAVVERCRITHGTVGAAEAPGVAWLRVGDVVPAEGAPAEATPEDGTLWVLLKSGPLGDADVLVRALAPAA</sequence>
<dbReference type="SUPFAM" id="SSF142764">
    <property type="entry name" value="YgbK-like"/>
    <property type="match status" value="1"/>
</dbReference>
<keyword evidence="2" id="KW-0808">Transferase</keyword>
<evidence type="ECO:0000313" key="10">
    <source>
        <dbReference type="EMBL" id="GAA4288092.1"/>
    </source>
</evidence>
<keyword evidence="6" id="KW-0119">Carbohydrate metabolism</keyword>
<organism evidence="10 11">
    <name type="scientific">Georgenia daeguensis</name>
    <dbReference type="NCBI Taxonomy" id="908355"/>
    <lineage>
        <taxon>Bacteria</taxon>
        <taxon>Bacillati</taxon>
        <taxon>Actinomycetota</taxon>
        <taxon>Actinomycetes</taxon>
        <taxon>Micrococcales</taxon>
        <taxon>Bogoriellaceae</taxon>
        <taxon>Georgenia</taxon>
    </lineage>
</organism>
<evidence type="ECO:0000256" key="1">
    <source>
        <dbReference type="ARBA" id="ARBA00005715"/>
    </source>
</evidence>
<protein>
    <submittedName>
        <fullName evidence="10">Four-carbon acid sugar kinase family protein</fullName>
    </submittedName>
</protein>
<dbReference type="Gene3D" id="3.40.50.10840">
    <property type="entry name" value="Putative sugar-binding, N-terminal domain"/>
    <property type="match status" value="1"/>
</dbReference>
<evidence type="ECO:0000256" key="7">
    <source>
        <dbReference type="SAM" id="MobiDB-lite"/>
    </source>
</evidence>